<evidence type="ECO:0000256" key="6">
    <source>
        <dbReference type="SAM" id="MobiDB-lite"/>
    </source>
</evidence>
<evidence type="ECO:0000313" key="8">
    <source>
        <dbReference type="EMBL" id="CAA7388038.1"/>
    </source>
</evidence>
<evidence type="ECO:0000259" key="7">
    <source>
        <dbReference type="PROSITE" id="PS50217"/>
    </source>
</evidence>
<dbReference type="Proteomes" id="UP000663760">
    <property type="component" value="Chromosome 1"/>
</dbReference>
<name>A0A7I8JW87_SPIIN</name>
<dbReference type="SMART" id="SM00338">
    <property type="entry name" value="BRLZ"/>
    <property type="match status" value="1"/>
</dbReference>
<dbReference type="PANTHER" id="PTHR46408">
    <property type="entry name" value="BASIC LEUCINE ZIPPER 63"/>
    <property type="match status" value="1"/>
</dbReference>
<dbReference type="Pfam" id="PF12498">
    <property type="entry name" value="bZIP_C"/>
    <property type="match status" value="1"/>
</dbReference>
<dbReference type="InterPro" id="IPR046347">
    <property type="entry name" value="bZIP_sf"/>
</dbReference>
<feature type="compositionally biased region" description="Low complexity" evidence="6">
    <location>
        <begin position="345"/>
        <end position="360"/>
    </location>
</feature>
<feature type="compositionally biased region" description="Low complexity" evidence="6">
    <location>
        <begin position="202"/>
        <end position="216"/>
    </location>
</feature>
<keyword evidence="3" id="KW-0238">DNA-binding</keyword>
<feature type="region of interest" description="Disordered" evidence="6">
    <location>
        <begin position="1"/>
        <end position="34"/>
    </location>
</feature>
<keyword evidence="4" id="KW-0804">Transcription</keyword>
<feature type="compositionally biased region" description="Acidic residues" evidence="6">
    <location>
        <begin position="219"/>
        <end position="230"/>
    </location>
</feature>
<feature type="region of interest" description="Disordered" evidence="6">
    <location>
        <begin position="412"/>
        <end position="442"/>
    </location>
</feature>
<dbReference type="GO" id="GO:0003700">
    <property type="term" value="F:DNA-binding transcription factor activity"/>
    <property type="evidence" value="ECO:0007669"/>
    <property type="project" value="InterPro"/>
</dbReference>
<keyword evidence="5" id="KW-0539">Nucleus</keyword>
<dbReference type="PROSITE" id="PS50217">
    <property type="entry name" value="BZIP"/>
    <property type="match status" value="1"/>
</dbReference>
<dbReference type="OrthoDB" id="664875at2759"/>
<gene>
    <name evidence="8" type="ORF">SI8410_01000341</name>
</gene>
<keyword evidence="9" id="KW-1185">Reference proteome</keyword>
<evidence type="ECO:0000256" key="5">
    <source>
        <dbReference type="ARBA" id="ARBA00023242"/>
    </source>
</evidence>
<dbReference type="Gene3D" id="1.20.5.170">
    <property type="match status" value="1"/>
</dbReference>
<dbReference type="EMBL" id="LR746264">
    <property type="protein sequence ID" value="CAA7388038.1"/>
    <property type="molecule type" value="Genomic_DNA"/>
</dbReference>
<dbReference type="InterPro" id="IPR004827">
    <property type="entry name" value="bZIP"/>
</dbReference>
<feature type="domain" description="BZIP" evidence="7">
    <location>
        <begin position="237"/>
        <end position="291"/>
    </location>
</feature>
<sequence length="442" mass="47141">MERAFPVEEISDAYWASSSSSPRSGAASSNSKLMNRSPSEWAFQRFLQEADADGPSASVVSTAAACPRASDAGASKADFKSSASSECRSRKGGKEDEMVETRNLPATPTLPPQASKVNAPVAAPQCPEYLQKQLNLACAAAAALSRTPGMKLQESTSLADQKSLASDGLKIGNQAPSKEPGSSIQNSSCGHTGAPALPTMNSSSGPTRPTTSGSSREQSDDEELEGETEMTDNNPGDVKRVRRMLSNRESARRSRRRKQEHLNELEAQVSQLRVENSSLLKRLTDINQKFNDAAVNNRILKADVETWRAKVKMAEDTVKRVTGLNPMYPSVADISSLILPIAGSPDAASDSSIPLPSDPSHFLQSLPHEQRVSPSSPGLVPGAAQVDHGCSRSLPEPLDLMHQHVAGLDHLQTRMRGAQGSPGSVQWEAPGWDSESHGSGNK</sequence>
<feature type="compositionally biased region" description="Basic and acidic residues" evidence="6">
    <location>
        <begin position="87"/>
        <end position="100"/>
    </location>
</feature>
<dbReference type="SUPFAM" id="SSF57959">
    <property type="entry name" value="Leucine zipper domain"/>
    <property type="match status" value="1"/>
</dbReference>
<feature type="region of interest" description="Disordered" evidence="6">
    <location>
        <begin position="168"/>
        <end position="261"/>
    </location>
</feature>
<dbReference type="InterPro" id="IPR045314">
    <property type="entry name" value="bZIP_plant_GBF1"/>
</dbReference>
<evidence type="ECO:0000256" key="1">
    <source>
        <dbReference type="ARBA" id="ARBA00004123"/>
    </source>
</evidence>
<keyword evidence="2" id="KW-0805">Transcription regulation</keyword>
<dbReference type="InterPro" id="IPR020983">
    <property type="entry name" value="Basic_leucine-zipper_C"/>
</dbReference>
<feature type="region of interest" description="Disordered" evidence="6">
    <location>
        <begin position="345"/>
        <end position="380"/>
    </location>
</feature>
<dbReference type="CDD" id="cd14702">
    <property type="entry name" value="bZIP_plant_GBF1"/>
    <property type="match status" value="1"/>
</dbReference>
<evidence type="ECO:0000256" key="4">
    <source>
        <dbReference type="ARBA" id="ARBA00023163"/>
    </source>
</evidence>
<evidence type="ECO:0000256" key="3">
    <source>
        <dbReference type="ARBA" id="ARBA00023125"/>
    </source>
</evidence>
<comment type="subcellular location">
    <subcellularLocation>
        <location evidence="1">Nucleus</location>
    </subcellularLocation>
</comment>
<feature type="region of interest" description="Disordered" evidence="6">
    <location>
        <begin position="63"/>
        <end position="119"/>
    </location>
</feature>
<organism evidence="8 9">
    <name type="scientific">Spirodela intermedia</name>
    <name type="common">Intermediate duckweed</name>
    <dbReference type="NCBI Taxonomy" id="51605"/>
    <lineage>
        <taxon>Eukaryota</taxon>
        <taxon>Viridiplantae</taxon>
        <taxon>Streptophyta</taxon>
        <taxon>Embryophyta</taxon>
        <taxon>Tracheophyta</taxon>
        <taxon>Spermatophyta</taxon>
        <taxon>Magnoliopsida</taxon>
        <taxon>Liliopsida</taxon>
        <taxon>Araceae</taxon>
        <taxon>Lemnoideae</taxon>
        <taxon>Spirodela</taxon>
    </lineage>
</organism>
<proteinExistence type="predicted"/>
<dbReference type="Pfam" id="PF00170">
    <property type="entry name" value="bZIP_1"/>
    <property type="match status" value="1"/>
</dbReference>
<evidence type="ECO:0000256" key="2">
    <source>
        <dbReference type="ARBA" id="ARBA00023015"/>
    </source>
</evidence>
<evidence type="ECO:0000313" key="9">
    <source>
        <dbReference type="Proteomes" id="UP000663760"/>
    </source>
</evidence>
<dbReference type="GO" id="GO:0005634">
    <property type="term" value="C:nucleus"/>
    <property type="evidence" value="ECO:0007669"/>
    <property type="project" value="UniProtKB-SubCell"/>
</dbReference>
<dbReference type="FunFam" id="1.20.5.170:FF:000020">
    <property type="entry name" value="BZIP transcription factor"/>
    <property type="match status" value="1"/>
</dbReference>
<feature type="compositionally biased region" description="Polar residues" evidence="6">
    <location>
        <begin position="174"/>
        <end position="190"/>
    </location>
</feature>
<protein>
    <recommendedName>
        <fullName evidence="7">BZIP domain-containing protein</fullName>
    </recommendedName>
</protein>
<feature type="compositionally biased region" description="Low complexity" evidence="6">
    <location>
        <begin position="69"/>
        <end position="85"/>
    </location>
</feature>
<dbReference type="PROSITE" id="PS00036">
    <property type="entry name" value="BZIP_BASIC"/>
    <property type="match status" value="1"/>
</dbReference>
<dbReference type="GO" id="GO:0003677">
    <property type="term" value="F:DNA binding"/>
    <property type="evidence" value="ECO:0007669"/>
    <property type="project" value="UniProtKB-KW"/>
</dbReference>
<dbReference type="AlphaFoldDB" id="A0A7I8JW87"/>
<dbReference type="PANTHER" id="PTHR46408:SF10">
    <property type="entry name" value="BASIC LEUCINE ZIPPER 63"/>
    <property type="match status" value="1"/>
</dbReference>
<accession>A0A7I8JW87</accession>
<reference evidence="8" key="1">
    <citation type="submission" date="2020-02" db="EMBL/GenBank/DDBJ databases">
        <authorList>
            <person name="Scholz U."/>
            <person name="Mascher M."/>
            <person name="Fiebig A."/>
        </authorList>
    </citation>
    <scope>NUCLEOTIDE SEQUENCE</scope>
</reference>
<feature type="compositionally biased region" description="Low complexity" evidence="6">
    <location>
        <begin position="12"/>
        <end position="31"/>
    </location>
</feature>